<organism evidence="1 2">
    <name type="scientific">Aspergillus tanneri</name>
    <dbReference type="NCBI Taxonomy" id="1220188"/>
    <lineage>
        <taxon>Eukaryota</taxon>
        <taxon>Fungi</taxon>
        <taxon>Dikarya</taxon>
        <taxon>Ascomycota</taxon>
        <taxon>Pezizomycotina</taxon>
        <taxon>Eurotiomycetes</taxon>
        <taxon>Eurotiomycetidae</taxon>
        <taxon>Eurotiales</taxon>
        <taxon>Aspergillaceae</taxon>
        <taxon>Aspergillus</taxon>
        <taxon>Aspergillus subgen. Circumdati</taxon>
    </lineage>
</organism>
<dbReference type="VEuPathDB" id="FungiDB:EYZ11_013583"/>
<protein>
    <submittedName>
        <fullName evidence="1">Uncharacterized protein</fullName>
    </submittedName>
</protein>
<accession>A0A4S3IXT4</accession>
<name>A0A4S3IXT4_9EURO</name>
<reference evidence="1 2" key="1">
    <citation type="submission" date="2019-03" db="EMBL/GenBank/DDBJ databases">
        <title>The genome sequence of a newly discovered highly antifungal drug resistant Aspergillus species, Aspergillus tanneri NIH 1004.</title>
        <authorList>
            <person name="Mounaud S."/>
            <person name="Singh I."/>
            <person name="Joardar V."/>
            <person name="Pakala S."/>
            <person name="Pakala S."/>
            <person name="Venepally P."/>
            <person name="Hoover J."/>
            <person name="Nierman W."/>
            <person name="Chung J."/>
            <person name="Losada L."/>
        </authorList>
    </citation>
    <scope>NUCLEOTIDE SEQUENCE [LARGE SCALE GENOMIC DNA]</scope>
    <source>
        <strain evidence="1 2">NIH1004</strain>
    </source>
</reference>
<dbReference type="AlphaFoldDB" id="A0A4S3IXT4"/>
<keyword evidence="2" id="KW-1185">Reference proteome</keyword>
<dbReference type="Proteomes" id="UP000308092">
    <property type="component" value="Unassembled WGS sequence"/>
</dbReference>
<dbReference type="EMBL" id="SOSA01001697">
    <property type="protein sequence ID" value="THC86972.1"/>
    <property type="molecule type" value="Genomic_DNA"/>
</dbReference>
<sequence length="58" mass="6367">MSRDPSPLAWGFHRNGGPYLSKKLTRLRMRPSCTVAAAVATLHLDSRNGTGSQKTKEL</sequence>
<evidence type="ECO:0000313" key="1">
    <source>
        <dbReference type="EMBL" id="THC86972.1"/>
    </source>
</evidence>
<proteinExistence type="predicted"/>
<comment type="caution">
    <text evidence="1">The sequence shown here is derived from an EMBL/GenBank/DDBJ whole genome shotgun (WGS) entry which is preliminary data.</text>
</comment>
<gene>
    <name evidence="1" type="ORF">EYZ11_013583</name>
</gene>
<evidence type="ECO:0000313" key="2">
    <source>
        <dbReference type="Proteomes" id="UP000308092"/>
    </source>
</evidence>